<keyword evidence="2" id="KW-0732">Signal</keyword>
<dbReference type="Proteomes" id="UP001141619">
    <property type="component" value="Unassembled WGS sequence"/>
</dbReference>
<proteinExistence type="predicted"/>
<sequence>MRHFRRASLAVSAFLLCSPVVAAEPVSFLVAGKTSNYRQGPRGAHALLNYHFFAEIFLNPDGAVTAPSLTTPTGRTLPFAGDGGVLEAHGGRYVSNEKLMAAFPDGAYVIRYGDVSHSLLLQQDRAHRLPAPVKITLRQGGRVVAADTVRAGQDLTVSWSRFANGAADPNGIVDDLIFVVFGDCAGQKLLHSGAPFTGKPFLTYRAQDLVIPAALIASGQTYQISVEHAKVRTAESHGVPTLATFAVTSFLDIATDGARASHSCQPIDKGQTDRYESWKDIP</sequence>
<reference evidence="3" key="1">
    <citation type="submission" date="2022-08" db="EMBL/GenBank/DDBJ databases">
        <authorList>
            <person name="Vandamme P."/>
            <person name="Hettiarachchi A."/>
            <person name="Peeters C."/>
            <person name="Cnockaert M."/>
            <person name="Carlier A."/>
        </authorList>
    </citation>
    <scope>NUCLEOTIDE SEQUENCE</scope>
    <source>
        <strain evidence="3">LMG 31809</strain>
    </source>
</reference>
<feature type="chain" id="PRO_5040927590" description="SbsA Ig-like domain-containing protein" evidence="2">
    <location>
        <begin position="23"/>
        <end position="282"/>
    </location>
</feature>
<name>A0A9X3TVQ8_9PROT</name>
<evidence type="ECO:0000256" key="1">
    <source>
        <dbReference type="SAM" id="MobiDB-lite"/>
    </source>
</evidence>
<feature type="region of interest" description="Disordered" evidence="1">
    <location>
        <begin position="261"/>
        <end position="282"/>
    </location>
</feature>
<evidence type="ECO:0008006" key="5">
    <source>
        <dbReference type="Google" id="ProtNLM"/>
    </source>
</evidence>
<gene>
    <name evidence="3" type="ORF">NYP16_00450</name>
</gene>
<evidence type="ECO:0000313" key="4">
    <source>
        <dbReference type="Proteomes" id="UP001141619"/>
    </source>
</evidence>
<dbReference type="AlphaFoldDB" id="A0A9X3TVQ8"/>
<protein>
    <recommendedName>
        <fullName evidence="5">SbsA Ig-like domain-containing protein</fullName>
    </recommendedName>
</protein>
<dbReference type="EMBL" id="JANWOI010000001">
    <property type="protein sequence ID" value="MDA5192429.1"/>
    <property type="molecule type" value="Genomic_DNA"/>
</dbReference>
<comment type="caution">
    <text evidence="3">The sequence shown here is derived from an EMBL/GenBank/DDBJ whole genome shotgun (WGS) entry which is preliminary data.</text>
</comment>
<feature type="signal peptide" evidence="2">
    <location>
        <begin position="1"/>
        <end position="22"/>
    </location>
</feature>
<evidence type="ECO:0000256" key="2">
    <source>
        <dbReference type="SAM" id="SignalP"/>
    </source>
</evidence>
<accession>A0A9X3TVQ8</accession>
<organism evidence="3 4">
    <name type="scientific">Govanella unica</name>
    <dbReference type="NCBI Taxonomy" id="2975056"/>
    <lineage>
        <taxon>Bacteria</taxon>
        <taxon>Pseudomonadati</taxon>
        <taxon>Pseudomonadota</taxon>
        <taxon>Alphaproteobacteria</taxon>
        <taxon>Emcibacterales</taxon>
        <taxon>Govanellaceae</taxon>
        <taxon>Govanella</taxon>
    </lineage>
</organism>
<reference evidence="3" key="2">
    <citation type="journal article" date="2023" name="Syst. Appl. Microbiol.">
        <title>Govania unica gen. nov., sp. nov., a rare biosphere bacterium that represents a novel family in the class Alphaproteobacteria.</title>
        <authorList>
            <person name="Vandamme P."/>
            <person name="Peeters C."/>
            <person name="Hettiarachchi A."/>
            <person name="Cnockaert M."/>
            <person name="Carlier A."/>
        </authorList>
    </citation>
    <scope>NUCLEOTIDE SEQUENCE</scope>
    <source>
        <strain evidence="3">LMG 31809</strain>
    </source>
</reference>
<evidence type="ECO:0000313" key="3">
    <source>
        <dbReference type="EMBL" id="MDA5192429.1"/>
    </source>
</evidence>
<dbReference type="RefSeq" id="WP_274942137.1">
    <property type="nucleotide sequence ID" value="NZ_JANWOI010000001.1"/>
</dbReference>
<keyword evidence="4" id="KW-1185">Reference proteome</keyword>
<feature type="compositionally biased region" description="Basic and acidic residues" evidence="1">
    <location>
        <begin position="270"/>
        <end position="282"/>
    </location>
</feature>